<dbReference type="Proteomes" id="UP000266841">
    <property type="component" value="Unassembled WGS sequence"/>
</dbReference>
<keyword evidence="3 6" id="KW-0378">Hydrolase</keyword>
<dbReference type="InterPro" id="IPR001567">
    <property type="entry name" value="Pept_M3A_M3B_dom"/>
</dbReference>
<evidence type="ECO:0000256" key="1">
    <source>
        <dbReference type="ARBA" id="ARBA00022670"/>
    </source>
</evidence>
<comment type="caution">
    <text evidence="8">The sequence shown here is derived from an EMBL/GenBank/DDBJ whole genome shotgun (WGS) entry which is preliminary data.</text>
</comment>
<dbReference type="GO" id="GO:0004222">
    <property type="term" value="F:metalloendopeptidase activity"/>
    <property type="evidence" value="ECO:0007669"/>
    <property type="project" value="InterPro"/>
</dbReference>
<keyword evidence="4 6" id="KW-0862">Zinc</keyword>
<dbReference type="EMBL" id="AGNL01004831">
    <property type="protein sequence ID" value="EJK73107.1"/>
    <property type="molecule type" value="Genomic_DNA"/>
</dbReference>
<comment type="similarity">
    <text evidence="6">Belongs to the peptidase M3 family.</text>
</comment>
<dbReference type="InterPro" id="IPR045090">
    <property type="entry name" value="Pept_M3A_M3B"/>
</dbReference>
<accession>K0TMZ6</accession>
<gene>
    <name evidence="8" type="ORF">THAOC_05288</name>
</gene>
<dbReference type="PANTHER" id="PTHR11804">
    <property type="entry name" value="PROTEASE M3 THIMET OLIGOPEPTIDASE-RELATED"/>
    <property type="match status" value="1"/>
</dbReference>
<dbReference type="PANTHER" id="PTHR11804:SF84">
    <property type="entry name" value="SACCHAROLYSIN"/>
    <property type="match status" value="1"/>
</dbReference>
<evidence type="ECO:0000256" key="5">
    <source>
        <dbReference type="ARBA" id="ARBA00023049"/>
    </source>
</evidence>
<keyword evidence="9" id="KW-1185">Reference proteome</keyword>
<dbReference type="OrthoDB" id="534666at2759"/>
<dbReference type="eggNOG" id="KOG2089">
    <property type="taxonomic scope" value="Eukaryota"/>
</dbReference>
<evidence type="ECO:0000256" key="6">
    <source>
        <dbReference type="RuleBase" id="RU003435"/>
    </source>
</evidence>
<dbReference type="GO" id="GO:0006508">
    <property type="term" value="P:proteolysis"/>
    <property type="evidence" value="ECO:0007669"/>
    <property type="project" value="UniProtKB-KW"/>
</dbReference>
<dbReference type="Gene3D" id="1.10.1370.30">
    <property type="match status" value="2"/>
</dbReference>
<evidence type="ECO:0000313" key="8">
    <source>
        <dbReference type="EMBL" id="EJK73107.1"/>
    </source>
</evidence>
<evidence type="ECO:0000313" key="9">
    <source>
        <dbReference type="Proteomes" id="UP000266841"/>
    </source>
</evidence>
<dbReference type="AlphaFoldDB" id="K0TMZ6"/>
<reference evidence="8 9" key="1">
    <citation type="journal article" date="2012" name="Genome Biol.">
        <title>Genome and low-iron response of an oceanic diatom adapted to chronic iron limitation.</title>
        <authorList>
            <person name="Lommer M."/>
            <person name="Specht M."/>
            <person name="Roy A.S."/>
            <person name="Kraemer L."/>
            <person name="Andreson R."/>
            <person name="Gutowska M.A."/>
            <person name="Wolf J."/>
            <person name="Bergner S.V."/>
            <person name="Schilhabel M.B."/>
            <person name="Klostermeier U.C."/>
            <person name="Beiko R.G."/>
            <person name="Rosenstiel P."/>
            <person name="Hippler M."/>
            <person name="Laroche J."/>
        </authorList>
    </citation>
    <scope>NUCLEOTIDE SEQUENCE [LARGE SCALE GENOMIC DNA]</scope>
    <source>
        <strain evidence="8 9">CCMP1005</strain>
    </source>
</reference>
<keyword evidence="1 6" id="KW-0645">Protease</keyword>
<evidence type="ECO:0000259" key="7">
    <source>
        <dbReference type="Pfam" id="PF01432"/>
    </source>
</evidence>
<evidence type="ECO:0000256" key="4">
    <source>
        <dbReference type="ARBA" id="ARBA00022833"/>
    </source>
</evidence>
<sequence length="673" mass="75103">MATRRGNVIYVIAAAAVAVRGGAFAFISSIPKGGGLRSRLFSTSKSVAAVAMASSTPSVANFIDSTNAQYEVLHKNFELQFWGTKMALAGESYSTEKLTASKNAMEAFLADEEKLSLTRKHLAETHEDDSNFKTLKMFERTFGCYIMQSEEAQTYRNDCTKIEGQLEAARNKLELGASINGEFVQMSSVGLRNKVRVDPDETVRRACYEGLGKIGDFITSRGFVDLVKTRNKLAKSLGFIDFYDYKVTNAEGFGKVRLFEILDKLEKGTRPIMENARKELARQKGDGALDPWNTSFMMAGDITRRMDPYFPFSNAVYQWGRSFDAMNIKYRGASMDLDLLDRKNKYSNGFCHWPQPAWKKPDGTWQPSVTHFTSLADPAAIGSGYTALNTLMHEAGHAAHFANIEQPSPLFSQERAPTSVAYAELQSMFLDALVSDADWMAKYARNENDEAIPWDLIEDKIKATHPFEVFGLRAMLAVPYFEKALYELPDDQVTADKIQSLAIEIETKIQGGASPRPLLSVPHILSDEASCYYHGYVLAEMAVHQTREFFFQRDGYIADNGSVGPTLRDSYWKCGNSEMFLDLVENLTGKPLSGDAWVSELEETTEDVLKGEKAKYDAKLAECAAQGDASTIDLDMRIRLVDGDEVLADTLSDGSFEKSCEKFKSYIQERFGK</sequence>
<evidence type="ECO:0000256" key="3">
    <source>
        <dbReference type="ARBA" id="ARBA00022801"/>
    </source>
</evidence>
<dbReference type="SUPFAM" id="SSF55486">
    <property type="entry name" value="Metalloproteases ('zincins'), catalytic domain"/>
    <property type="match status" value="1"/>
</dbReference>
<protein>
    <recommendedName>
        <fullName evidence="7">Peptidase M3A/M3B catalytic domain-containing protein</fullName>
    </recommendedName>
</protein>
<comment type="cofactor">
    <cofactor evidence="6">
        <name>Zn(2+)</name>
        <dbReference type="ChEBI" id="CHEBI:29105"/>
    </cofactor>
    <text evidence="6">Binds 1 zinc ion.</text>
</comment>
<feature type="domain" description="Peptidase M3A/M3B catalytic" evidence="7">
    <location>
        <begin position="198"/>
        <end position="602"/>
    </location>
</feature>
<dbReference type="GO" id="GO:0046872">
    <property type="term" value="F:metal ion binding"/>
    <property type="evidence" value="ECO:0007669"/>
    <property type="project" value="UniProtKB-UniRule"/>
</dbReference>
<keyword evidence="2 6" id="KW-0479">Metal-binding</keyword>
<proteinExistence type="inferred from homology"/>
<dbReference type="OMA" id="NYFDYKV"/>
<keyword evidence="5 6" id="KW-0482">Metalloprotease</keyword>
<evidence type="ECO:0000256" key="2">
    <source>
        <dbReference type="ARBA" id="ARBA00022723"/>
    </source>
</evidence>
<dbReference type="Pfam" id="PF01432">
    <property type="entry name" value="Peptidase_M3"/>
    <property type="match status" value="1"/>
</dbReference>
<dbReference type="GO" id="GO:0006518">
    <property type="term" value="P:peptide metabolic process"/>
    <property type="evidence" value="ECO:0007669"/>
    <property type="project" value="TreeGrafter"/>
</dbReference>
<organism evidence="8 9">
    <name type="scientific">Thalassiosira oceanica</name>
    <name type="common">Marine diatom</name>
    <dbReference type="NCBI Taxonomy" id="159749"/>
    <lineage>
        <taxon>Eukaryota</taxon>
        <taxon>Sar</taxon>
        <taxon>Stramenopiles</taxon>
        <taxon>Ochrophyta</taxon>
        <taxon>Bacillariophyta</taxon>
        <taxon>Coscinodiscophyceae</taxon>
        <taxon>Thalassiosirophycidae</taxon>
        <taxon>Thalassiosirales</taxon>
        <taxon>Thalassiosiraceae</taxon>
        <taxon>Thalassiosira</taxon>
    </lineage>
</organism>
<name>K0TMZ6_THAOC</name>